<evidence type="ECO:0000256" key="11">
    <source>
        <dbReference type="ARBA" id="ARBA00048366"/>
    </source>
</evidence>
<dbReference type="EMBL" id="CP011280">
    <property type="protein sequence ID" value="AKC95398.1"/>
    <property type="molecule type" value="Genomic_DNA"/>
</dbReference>
<keyword evidence="5" id="KW-0808">Transferase</keyword>
<dbReference type="PANTHER" id="PTHR17490:SF16">
    <property type="entry name" value="THREONYLCARBAMOYL-AMP SYNTHASE"/>
    <property type="match status" value="1"/>
</dbReference>
<evidence type="ECO:0000313" key="14">
    <source>
        <dbReference type="Proteomes" id="UP000033103"/>
    </source>
</evidence>
<feature type="domain" description="YrdC-like" evidence="12">
    <location>
        <begin position="3"/>
        <end position="182"/>
    </location>
</feature>
<sequence length="198" mass="21895">MNKNKIEDGIKLLLEGRCIIVPTDTVYGLGAIPTKKAIEQLYLLKKRDKNKKILALVSDYNDFFKLTDDIDLNLIKHFLPGALSIVCKTKKEFVDLLGPTVGIRIPDNDLTRDIIRRVGGILMTTSANISGEPPVTNISNISDELLKNVPLIITTDKNLSGIPSTIVSYLDGKYSLIRQGQINFEEILKIGGETNENG</sequence>
<keyword evidence="7" id="KW-0548">Nucleotidyltransferase</keyword>
<evidence type="ECO:0000256" key="7">
    <source>
        <dbReference type="ARBA" id="ARBA00022695"/>
    </source>
</evidence>
<dbReference type="GO" id="GO:0061710">
    <property type="term" value="F:L-threonylcarbamoyladenylate synthase"/>
    <property type="evidence" value="ECO:0007669"/>
    <property type="project" value="UniProtKB-EC"/>
</dbReference>
<gene>
    <name evidence="13" type="ORF">VC03_02395</name>
</gene>
<dbReference type="GO" id="GO:0005737">
    <property type="term" value="C:cytoplasm"/>
    <property type="evidence" value="ECO:0007669"/>
    <property type="project" value="UniProtKB-SubCell"/>
</dbReference>
<dbReference type="EC" id="2.7.7.87" evidence="3"/>
<dbReference type="PROSITE" id="PS51163">
    <property type="entry name" value="YRDC"/>
    <property type="match status" value="1"/>
</dbReference>
<proteinExistence type="inferred from homology"/>
<dbReference type="InterPro" id="IPR006070">
    <property type="entry name" value="Sua5-like_dom"/>
</dbReference>
<dbReference type="PANTHER" id="PTHR17490">
    <property type="entry name" value="SUA5"/>
    <property type="match status" value="1"/>
</dbReference>
<dbReference type="SUPFAM" id="SSF55821">
    <property type="entry name" value="YrdC/RibB"/>
    <property type="match status" value="1"/>
</dbReference>
<dbReference type="Pfam" id="PF01300">
    <property type="entry name" value="Sua5_yciO_yrdC"/>
    <property type="match status" value="1"/>
</dbReference>
<dbReference type="InterPro" id="IPR050156">
    <property type="entry name" value="TC-AMP_synthase_SUA5"/>
</dbReference>
<organism evidence="13 14">
    <name type="scientific">Sneathia vaginalis</name>
    <dbReference type="NCBI Taxonomy" id="187101"/>
    <lineage>
        <taxon>Bacteria</taxon>
        <taxon>Fusobacteriati</taxon>
        <taxon>Fusobacteriota</taxon>
        <taxon>Fusobacteriia</taxon>
        <taxon>Fusobacteriales</taxon>
        <taxon>Leptotrichiaceae</taxon>
        <taxon>Sneathia</taxon>
    </lineage>
</organism>
<keyword evidence="14" id="KW-1185">Reference proteome</keyword>
<evidence type="ECO:0000256" key="1">
    <source>
        <dbReference type="ARBA" id="ARBA00004496"/>
    </source>
</evidence>
<keyword evidence="6" id="KW-0819">tRNA processing</keyword>
<keyword evidence="9" id="KW-0067">ATP-binding</keyword>
<dbReference type="GO" id="GO:0000049">
    <property type="term" value="F:tRNA binding"/>
    <property type="evidence" value="ECO:0007669"/>
    <property type="project" value="TreeGrafter"/>
</dbReference>
<dbReference type="KEGG" id="sns:VC03_02395"/>
<dbReference type="PATRIC" id="fig|1069640.6.peg.459"/>
<evidence type="ECO:0000256" key="4">
    <source>
        <dbReference type="ARBA" id="ARBA00022490"/>
    </source>
</evidence>
<evidence type="ECO:0000256" key="10">
    <source>
        <dbReference type="ARBA" id="ARBA00029774"/>
    </source>
</evidence>
<evidence type="ECO:0000259" key="12">
    <source>
        <dbReference type="PROSITE" id="PS51163"/>
    </source>
</evidence>
<dbReference type="HOGENOM" id="CLU_031397_3_2_0"/>
<evidence type="ECO:0000256" key="6">
    <source>
        <dbReference type="ARBA" id="ARBA00022694"/>
    </source>
</evidence>
<dbReference type="Proteomes" id="UP000033103">
    <property type="component" value="Chromosome"/>
</dbReference>
<comment type="subcellular location">
    <subcellularLocation>
        <location evidence="1">Cytoplasm</location>
    </subcellularLocation>
</comment>
<dbReference type="NCBIfam" id="TIGR00057">
    <property type="entry name" value="L-threonylcarbamoyladenylate synthase"/>
    <property type="match status" value="1"/>
</dbReference>
<dbReference type="Gene3D" id="3.90.870.10">
    <property type="entry name" value="DHBP synthase"/>
    <property type="match status" value="1"/>
</dbReference>
<name>A0A0E3UUL6_9FUSO</name>
<dbReference type="GO" id="GO:0005524">
    <property type="term" value="F:ATP binding"/>
    <property type="evidence" value="ECO:0007669"/>
    <property type="project" value="UniProtKB-KW"/>
</dbReference>
<dbReference type="STRING" id="187101.VC03_02395"/>
<dbReference type="AlphaFoldDB" id="A0A0E3UUL6"/>
<dbReference type="GO" id="GO:0003725">
    <property type="term" value="F:double-stranded RNA binding"/>
    <property type="evidence" value="ECO:0007669"/>
    <property type="project" value="InterPro"/>
</dbReference>
<evidence type="ECO:0000256" key="2">
    <source>
        <dbReference type="ARBA" id="ARBA00007663"/>
    </source>
</evidence>
<evidence type="ECO:0000256" key="3">
    <source>
        <dbReference type="ARBA" id="ARBA00012584"/>
    </source>
</evidence>
<dbReference type="InterPro" id="IPR017945">
    <property type="entry name" value="DHBP_synth_RibB-like_a/b_dom"/>
</dbReference>
<comment type="similarity">
    <text evidence="2">Belongs to the SUA5 family.</text>
</comment>
<dbReference type="GO" id="GO:0006450">
    <property type="term" value="P:regulation of translational fidelity"/>
    <property type="evidence" value="ECO:0007669"/>
    <property type="project" value="TreeGrafter"/>
</dbReference>
<evidence type="ECO:0000313" key="13">
    <source>
        <dbReference type="EMBL" id="AKC95398.1"/>
    </source>
</evidence>
<keyword evidence="8" id="KW-0547">Nucleotide-binding</keyword>
<dbReference type="RefSeq" id="WP_046328504.1">
    <property type="nucleotide sequence ID" value="NZ_CP011280.1"/>
</dbReference>
<evidence type="ECO:0000256" key="8">
    <source>
        <dbReference type="ARBA" id="ARBA00022741"/>
    </source>
</evidence>
<evidence type="ECO:0000256" key="9">
    <source>
        <dbReference type="ARBA" id="ARBA00022840"/>
    </source>
</evidence>
<reference evidence="13 14" key="1">
    <citation type="journal article" date="2012" name="BMC Genomics">
        <title>Genomic sequence analysis and characterization of Sneathia amnii sp. nov.</title>
        <authorList>
            <consortium name="Vaginal Microbiome Consortium (additional members)"/>
            <person name="Harwich M.D.Jr."/>
            <person name="Serrano M.G."/>
            <person name="Fettweis J.M."/>
            <person name="Alves J.M."/>
            <person name="Reimers M.A."/>
            <person name="Buck G.A."/>
            <person name="Jefferson K.K."/>
        </authorList>
    </citation>
    <scope>NUCLEOTIDE SEQUENCE [LARGE SCALE GENOMIC DNA]</scope>
    <source>
        <strain evidence="13 14">SN35</strain>
    </source>
</reference>
<accession>A0A0E3UUL6</accession>
<protein>
    <recommendedName>
        <fullName evidence="10">L-threonylcarbamoyladenylate synthase</fullName>
        <ecNumber evidence="3">2.7.7.87</ecNumber>
    </recommendedName>
    <alternativeName>
        <fullName evidence="10">L-threonylcarbamoyladenylate synthase</fullName>
    </alternativeName>
</protein>
<dbReference type="GO" id="GO:0008033">
    <property type="term" value="P:tRNA processing"/>
    <property type="evidence" value="ECO:0007669"/>
    <property type="project" value="UniProtKB-KW"/>
</dbReference>
<evidence type="ECO:0000256" key="5">
    <source>
        <dbReference type="ARBA" id="ARBA00022679"/>
    </source>
</evidence>
<dbReference type="OrthoDB" id="9814580at2"/>
<keyword evidence="4" id="KW-0963">Cytoplasm</keyword>
<comment type="catalytic activity">
    <reaction evidence="11">
        <text>L-threonine + hydrogencarbonate + ATP = L-threonylcarbamoyladenylate + diphosphate + H2O</text>
        <dbReference type="Rhea" id="RHEA:36407"/>
        <dbReference type="ChEBI" id="CHEBI:15377"/>
        <dbReference type="ChEBI" id="CHEBI:17544"/>
        <dbReference type="ChEBI" id="CHEBI:30616"/>
        <dbReference type="ChEBI" id="CHEBI:33019"/>
        <dbReference type="ChEBI" id="CHEBI:57926"/>
        <dbReference type="ChEBI" id="CHEBI:73682"/>
        <dbReference type="EC" id="2.7.7.87"/>
    </reaction>
</comment>